<dbReference type="InterPro" id="IPR002939">
    <property type="entry name" value="DnaJ_C"/>
</dbReference>
<dbReference type="FunFam" id="1.10.287.110:FF:000014">
    <property type="entry name" value="dnaJ homolog subfamily A member 1"/>
    <property type="match status" value="1"/>
</dbReference>
<evidence type="ECO:0000256" key="6">
    <source>
        <dbReference type="ARBA" id="ARBA00022771"/>
    </source>
</evidence>
<dbReference type="GO" id="GO:0016020">
    <property type="term" value="C:membrane"/>
    <property type="evidence" value="ECO:0007669"/>
    <property type="project" value="UniProtKB-SubCell"/>
</dbReference>
<dbReference type="Gene3D" id="2.10.230.10">
    <property type="entry name" value="Heat shock protein DnaJ, cysteine-rich domain"/>
    <property type="match status" value="1"/>
</dbReference>
<keyword evidence="6 10" id="KW-0863">Zinc-finger</keyword>
<dbReference type="Gene3D" id="1.10.287.110">
    <property type="entry name" value="DnaJ domain"/>
    <property type="match status" value="1"/>
</dbReference>
<dbReference type="InterPro" id="IPR036410">
    <property type="entry name" value="HSP_DnaJ_Cys-rich_dom_sf"/>
</dbReference>
<dbReference type="SUPFAM" id="SSF46565">
    <property type="entry name" value="Chaperone J-domain"/>
    <property type="match status" value="1"/>
</dbReference>
<evidence type="ECO:0000256" key="8">
    <source>
        <dbReference type="ARBA" id="ARBA00023136"/>
    </source>
</evidence>
<evidence type="ECO:0008006" key="15">
    <source>
        <dbReference type="Google" id="ProtNLM"/>
    </source>
</evidence>
<dbReference type="GO" id="GO:0006457">
    <property type="term" value="P:protein folding"/>
    <property type="evidence" value="ECO:0007669"/>
    <property type="project" value="InterPro"/>
</dbReference>
<dbReference type="GO" id="GO:0051082">
    <property type="term" value="F:unfolded protein binding"/>
    <property type="evidence" value="ECO:0007669"/>
    <property type="project" value="InterPro"/>
</dbReference>
<dbReference type="PANTHER" id="PTHR43888">
    <property type="entry name" value="DNAJ-LIKE-2, ISOFORM A-RELATED"/>
    <property type="match status" value="1"/>
</dbReference>
<dbReference type="InterPro" id="IPR001305">
    <property type="entry name" value="HSP_DnaJ_Cys-rich_dom"/>
</dbReference>
<dbReference type="EMBL" id="OA572170">
    <property type="protein sequence ID" value="CAD7204360.1"/>
    <property type="molecule type" value="Genomic_DNA"/>
</dbReference>
<dbReference type="PROSITE" id="PS51188">
    <property type="entry name" value="ZF_CR"/>
    <property type="match status" value="1"/>
</dbReference>
<dbReference type="FunFam" id="2.60.260.20:FF:000003">
    <property type="entry name" value="DnaJ subfamily A member 2"/>
    <property type="match status" value="1"/>
</dbReference>
<dbReference type="SUPFAM" id="SSF49493">
    <property type="entry name" value="HSP40/DnaJ peptide-binding domain"/>
    <property type="match status" value="1"/>
</dbReference>
<feature type="region of interest" description="Disordered" evidence="11">
    <location>
        <begin position="331"/>
        <end position="354"/>
    </location>
</feature>
<feature type="zinc finger region" description="CR-type" evidence="10">
    <location>
        <begin position="125"/>
        <end position="209"/>
    </location>
</feature>
<evidence type="ECO:0000259" key="13">
    <source>
        <dbReference type="PROSITE" id="PS51188"/>
    </source>
</evidence>
<dbReference type="InterPro" id="IPR008971">
    <property type="entry name" value="HSP40/DnaJ_pept-bd"/>
</dbReference>
<gene>
    <name evidence="14" type="ORF">TDIB3V08_LOCUS10519</name>
</gene>
<dbReference type="SMART" id="SM00271">
    <property type="entry name" value="DnaJ"/>
    <property type="match status" value="1"/>
</dbReference>
<keyword evidence="3" id="KW-0597">Phosphoprotein</keyword>
<feature type="domain" description="J" evidence="12">
    <location>
        <begin position="6"/>
        <end position="68"/>
    </location>
</feature>
<keyword evidence="7 10" id="KW-0862">Zinc</keyword>
<name>A0A7R8ZGA4_TIMDO</name>
<dbReference type="InterPro" id="IPR044713">
    <property type="entry name" value="DNJA1/2-like"/>
</dbReference>
<keyword evidence="5" id="KW-0677">Repeat</keyword>
<evidence type="ECO:0000256" key="10">
    <source>
        <dbReference type="PROSITE-ProRule" id="PRU00546"/>
    </source>
</evidence>
<dbReference type="Gene3D" id="2.60.260.20">
    <property type="entry name" value="Urease metallochaperone UreE, N-terminal domain"/>
    <property type="match status" value="2"/>
</dbReference>
<dbReference type="AlphaFoldDB" id="A0A7R8ZGA4"/>
<protein>
    <recommendedName>
        <fullName evidence="15">DnaJ-like protein</fullName>
    </recommendedName>
</protein>
<dbReference type="PROSITE" id="PS50076">
    <property type="entry name" value="DNAJ_2"/>
    <property type="match status" value="1"/>
</dbReference>
<keyword evidence="2" id="KW-0488">Methylation</keyword>
<dbReference type="CDD" id="cd10719">
    <property type="entry name" value="DnaJ_zf"/>
    <property type="match status" value="1"/>
</dbReference>
<evidence type="ECO:0000259" key="12">
    <source>
        <dbReference type="PROSITE" id="PS50076"/>
    </source>
</evidence>
<feature type="domain" description="CR-type" evidence="13">
    <location>
        <begin position="125"/>
        <end position="209"/>
    </location>
</feature>
<evidence type="ECO:0000313" key="14">
    <source>
        <dbReference type="EMBL" id="CAD7204360.1"/>
    </source>
</evidence>
<evidence type="ECO:0000256" key="1">
    <source>
        <dbReference type="ARBA" id="ARBA00004635"/>
    </source>
</evidence>
<dbReference type="GO" id="GO:0008270">
    <property type="term" value="F:zinc ion binding"/>
    <property type="evidence" value="ECO:0007669"/>
    <property type="project" value="UniProtKB-KW"/>
</dbReference>
<dbReference type="SUPFAM" id="SSF57938">
    <property type="entry name" value="DnaJ/Hsp40 cysteine-rich domain"/>
    <property type="match status" value="1"/>
</dbReference>
<keyword evidence="8" id="KW-0472">Membrane</keyword>
<evidence type="ECO:0000256" key="2">
    <source>
        <dbReference type="ARBA" id="ARBA00022481"/>
    </source>
</evidence>
<dbReference type="Pfam" id="PF00684">
    <property type="entry name" value="DnaJ_CXXCXGXG"/>
    <property type="match status" value="1"/>
</dbReference>
<evidence type="ECO:0000256" key="4">
    <source>
        <dbReference type="ARBA" id="ARBA00022723"/>
    </source>
</evidence>
<dbReference type="GO" id="GO:0030544">
    <property type="term" value="F:Hsp70 protein binding"/>
    <property type="evidence" value="ECO:0007669"/>
    <property type="project" value="InterPro"/>
</dbReference>
<dbReference type="InterPro" id="IPR036869">
    <property type="entry name" value="J_dom_sf"/>
</dbReference>
<evidence type="ECO:0000256" key="9">
    <source>
        <dbReference type="ARBA" id="ARBA00023288"/>
    </source>
</evidence>
<reference evidence="14" key="1">
    <citation type="submission" date="2020-11" db="EMBL/GenBank/DDBJ databases">
        <authorList>
            <person name="Tran Van P."/>
        </authorList>
    </citation>
    <scope>NUCLEOTIDE SEQUENCE</scope>
</reference>
<sequence length="354" mass="39599">MVKETTYYDTLGVKPNCTMDELKKAYRKLALKYHPDKNPNEGEKFKQISQAYEVLSTEEKRKIYDMGGEQALKEGGSGGGFSSPMDIFDMFFGGGRGGGMRSRRPQKGKDVIHQLSVSLDELYNGSVRKLALQKNVICEKCEGRGGKKGSVEQCPPCRGTGMQVQVQQLAPGMIQQIQTMCRECQGTGERINPKDRCKTCQGKKVPTQSTRSGSDLIMRLNIELVEALCGFQRSIHTLDKRDLVITSLPGEVIKHGDVKCILNEGMPMYKNPFEKGRLIIQFIVNFPSSLPPEVIPQLEDCLPARPEHMIPDNAEDCLLVDIDPEQESRQREFKNAYDEDEAGHGPNRVQCATH</sequence>
<proteinExistence type="predicted"/>
<keyword evidence="4 10" id="KW-0479">Metal-binding</keyword>
<dbReference type="CDD" id="cd06257">
    <property type="entry name" value="DnaJ"/>
    <property type="match status" value="1"/>
</dbReference>
<evidence type="ECO:0000256" key="7">
    <source>
        <dbReference type="ARBA" id="ARBA00022833"/>
    </source>
</evidence>
<keyword evidence="9" id="KW-0449">Lipoprotein</keyword>
<organism evidence="14">
    <name type="scientific">Timema douglasi</name>
    <name type="common">Walking stick</name>
    <dbReference type="NCBI Taxonomy" id="61478"/>
    <lineage>
        <taxon>Eukaryota</taxon>
        <taxon>Metazoa</taxon>
        <taxon>Ecdysozoa</taxon>
        <taxon>Arthropoda</taxon>
        <taxon>Hexapoda</taxon>
        <taxon>Insecta</taxon>
        <taxon>Pterygota</taxon>
        <taxon>Neoptera</taxon>
        <taxon>Polyneoptera</taxon>
        <taxon>Phasmatodea</taxon>
        <taxon>Timematodea</taxon>
        <taxon>Timematoidea</taxon>
        <taxon>Timematidae</taxon>
        <taxon>Timema</taxon>
    </lineage>
</organism>
<comment type="subcellular location">
    <subcellularLocation>
        <location evidence="1">Membrane</location>
        <topology evidence="1">Lipid-anchor</topology>
    </subcellularLocation>
</comment>
<dbReference type="Pfam" id="PF01556">
    <property type="entry name" value="DnaJ_C"/>
    <property type="match status" value="1"/>
</dbReference>
<dbReference type="InterPro" id="IPR001623">
    <property type="entry name" value="DnaJ_domain"/>
</dbReference>
<evidence type="ECO:0000256" key="3">
    <source>
        <dbReference type="ARBA" id="ARBA00022553"/>
    </source>
</evidence>
<evidence type="ECO:0000256" key="5">
    <source>
        <dbReference type="ARBA" id="ARBA00022737"/>
    </source>
</evidence>
<evidence type="ECO:0000256" key="11">
    <source>
        <dbReference type="SAM" id="MobiDB-lite"/>
    </source>
</evidence>
<accession>A0A7R8ZGA4</accession>
<dbReference type="PRINTS" id="PR00625">
    <property type="entry name" value="JDOMAIN"/>
</dbReference>
<dbReference type="Pfam" id="PF00226">
    <property type="entry name" value="DnaJ"/>
    <property type="match status" value="1"/>
</dbReference>
<dbReference type="FunFam" id="2.10.230.10:FF:000005">
    <property type="entry name" value="DnaJ homolog subfamily A member 1"/>
    <property type="match status" value="1"/>
</dbReference>